<organism evidence="3">
    <name type="scientific">Alicyclobacillus phage KKP_3916</name>
    <dbReference type="NCBI Taxonomy" id="3040651"/>
    <lineage>
        <taxon>Viruses</taxon>
        <taxon>Duplodnaviria</taxon>
        <taxon>Heunggongvirae</taxon>
        <taxon>Uroviricota</taxon>
        <taxon>Caudoviricetes</taxon>
    </lineage>
</organism>
<gene>
    <name evidence="3" type="ORF">QB910_000129</name>
</gene>
<dbReference type="Pfam" id="PF10979">
    <property type="entry name" value="DUF2786"/>
    <property type="match status" value="1"/>
</dbReference>
<protein>
    <recommendedName>
        <fullName evidence="4">DUF2786 domain-containing protein</fullName>
    </recommendedName>
</protein>
<accession>A0AAT9V7S1</accession>
<feature type="domain" description="DUF7168" evidence="2">
    <location>
        <begin position="65"/>
        <end position="197"/>
    </location>
</feature>
<dbReference type="InterPro" id="IPR055592">
    <property type="entry name" value="DUF7168"/>
</dbReference>
<feature type="domain" description="DUF2786" evidence="1">
    <location>
        <begin position="9"/>
        <end position="45"/>
    </location>
</feature>
<name>A0AAT9V7S1_9CAUD</name>
<evidence type="ECO:0000313" key="3">
    <source>
        <dbReference type="EMBL" id="WJJ55373.1"/>
    </source>
</evidence>
<evidence type="ECO:0000259" key="1">
    <source>
        <dbReference type="Pfam" id="PF10979"/>
    </source>
</evidence>
<evidence type="ECO:0008006" key="4">
    <source>
        <dbReference type="Google" id="ProtNLM"/>
    </source>
</evidence>
<proteinExistence type="predicted"/>
<evidence type="ECO:0000259" key="2">
    <source>
        <dbReference type="Pfam" id="PF23771"/>
    </source>
</evidence>
<dbReference type="InterPro" id="IPR024498">
    <property type="entry name" value="DUF2786"/>
</dbReference>
<dbReference type="Pfam" id="PF23771">
    <property type="entry name" value="DUF7168"/>
    <property type="match status" value="1"/>
</dbReference>
<dbReference type="EMBL" id="OQ846916">
    <property type="protein sequence ID" value="WJJ55373.1"/>
    <property type="molecule type" value="Genomic_DNA"/>
</dbReference>
<reference evidence="3" key="1">
    <citation type="submission" date="2023-04" db="EMBL/GenBank/DDBJ databases">
        <title>Characterization and genome study of newly isolated Alicyclobacillus-specific phaga.</title>
        <authorList>
            <person name="Shymialevich D."/>
            <person name="Wojcicki M."/>
            <person name="Srednicka P."/>
            <person name="Swider O."/>
        </authorList>
    </citation>
    <scope>NUCLEOTIDE SEQUENCE</scope>
</reference>
<sequence>MDDRQKAFVKIQKLLALAGDKANEDESKSALLKAQELMLKFNIEHSEVGSTTQNKIVKHVPATDIEKNLPWWKSTLAVIIAENFRCFYYRQHFGREGKQIFIVGLEPDVDIAVDIFKFAVSSISYNSKAFIREWRKQWASWAPERNNVKGVTNDWIRGFLEGLKTSFHDQVEKNNWGIVLSKDVLVEEEYKSMDLRKARAGRIGFNNDNEAFGAGFENGKNFNNSRESKKLHA</sequence>